<protein>
    <submittedName>
        <fullName evidence="1">Invasion associated locus B family protein</fullName>
    </submittedName>
</protein>
<proteinExistence type="predicted"/>
<accession>A0ABS9QMV3</accession>
<keyword evidence="2" id="KW-1185">Reference proteome</keyword>
<evidence type="ECO:0000313" key="2">
    <source>
        <dbReference type="Proteomes" id="UP001201701"/>
    </source>
</evidence>
<name>A0ABS9QMV3_9HYPH</name>
<dbReference type="Gene3D" id="2.60.40.1880">
    <property type="entry name" value="Invasion associated locus B (IalB) protein"/>
    <property type="match status" value="1"/>
</dbReference>
<organism evidence="1 2">
    <name type="scientific">Mesorhizobium retamae</name>
    <dbReference type="NCBI Taxonomy" id="2912854"/>
    <lineage>
        <taxon>Bacteria</taxon>
        <taxon>Pseudomonadati</taxon>
        <taxon>Pseudomonadota</taxon>
        <taxon>Alphaproteobacteria</taxon>
        <taxon>Hyphomicrobiales</taxon>
        <taxon>Phyllobacteriaceae</taxon>
        <taxon>Mesorhizobium</taxon>
    </lineage>
</organism>
<evidence type="ECO:0000313" key="1">
    <source>
        <dbReference type="EMBL" id="MCG7508766.1"/>
    </source>
</evidence>
<dbReference type="RefSeq" id="WP_239370273.1">
    <property type="nucleotide sequence ID" value="NZ_JAKREW010000052.1"/>
</dbReference>
<dbReference type="InterPro" id="IPR010642">
    <property type="entry name" value="Invasion_prot_B"/>
</dbReference>
<dbReference type="EMBL" id="JAKREW010000052">
    <property type="protein sequence ID" value="MCG7508766.1"/>
    <property type="molecule type" value="Genomic_DNA"/>
</dbReference>
<gene>
    <name evidence="1" type="ORF">L4923_27390</name>
</gene>
<dbReference type="Pfam" id="PF06776">
    <property type="entry name" value="IalB"/>
    <property type="match status" value="1"/>
</dbReference>
<dbReference type="InterPro" id="IPR038696">
    <property type="entry name" value="IalB_sf"/>
</dbReference>
<sequence>MKQQATFSTWILLGCFTLSGIAPVAGQEPGAGQRIRASEVVLPADVKPGDYQRITRPFENWTLVCDENLKARTRVCNVSQTIEDESGKLLFNWSLAATKDGKPYMLLRTAPDARSDGLVSLKFEGREASIDVRLDGCNGAVCVGMLPVGPIMREQISRNAAPTVAYSTTDGRTVVVTATLKGISSAVQAIK</sequence>
<reference evidence="1 2" key="1">
    <citation type="submission" date="2022-02" db="EMBL/GenBank/DDBJ databases">
        <title>Draft genome sequence of Mezorhizobium retamae strain IRAMC:0171 isolated from Retama raetam nodules.</title>
        <authorList>
            <person name="Bengaied R."/>
            <person name="Sbissi I."/>
            <person name="Huber K."/>
            <person name="Ghodbane F."/>
            <person name="Nouioui I."/>
            <person name="Tarhouni M."/>
            <person name="Gtari M."/>
        </authorList>
    </citation>
    <scope>NUCLEOTIDE SEQUENCE [LARGE SCALE GENOMIC DNA]</scope>
    <source>
        <strain evidence="1 2">IRAMC:0171</strain>
    </source>
</reference>
<comment type="caution">
    <text evidence="1">The sequence shown here is derived from an EMBL/GenBank/DDBJ whole genome shotgun (WGS) entry which is preliminary data.</text>
</comment>
<dbReference type="PROSITE" id="PS51257">
    <property type="entry name" value="PROKAR_LIPOPROTEIN"/>
    <property type="match status" value="1"/>
</dbReference>
<dbReference type="Proteomes" id="UP001201701">
    <property type="component" value="Unassembled WGS sequence"/>
</dbReference>